<gene>
    <name evidence="2" type="ORF">ECRASSUSDP1_LOCUS2958</name>
</gene>
<dbReference type="GO" id="GO:0005829">
    <property type="term" value="C:cytosol"/>
    <property type="evidence" value="ECO:0007669"/>
    <property type="project" value="TreeGrafter"/>
</dbReference>
<dbReference type="AlphaFoldDB" id="A0AAD1U7M0"/>
<dbReference type="GO" id="GO:0019888">
    <property type="term" value="F:protein phosphatase regulator activity"/>
    <property type="evidence" value="ECO:0007669"/>
    <property type="project" value="TreeGrafter"/>
</dbReference>
<proteinExistence type="predicted"/>
<dbReference type="EMBL" id="CAMPGE010002834">
    <property type="protein sequence ID" value="CAI2361646.1"/>
    <property type="molecule type" value="Genomic_DNA"/>
</dbReference>
<keyword evidence="3" id="KW-1185">Reference proteome</keyword>
<dbReference type="InterPro" id="IPR051023">
    <property type="entry name" value="PP2A_Regulatory_Subunit_A"/>
</dbReference>
<comment type="caution">
    <text evidence="2">The sequence shown here is derived from an EMBL/GenBank/DDBJ whole genome shotgun (WGS) entry which is preliminary data.</text>
</comment>
<name>A0AAD1U7M0_EUPCR</name>
<sequence length="632" mass="73253">MEGLNKKMEYNPIYILIDELKSPEIERKKESIRNITTLAIVLGPENTRNELLSNITELIEEKEVVLELLSKTIFKDLLHFIGGVKHARCIFDILHNLSTREDEQVRTNALELFKFIIDEAKPKAVQDDIFEISMNLLKGEWFTSKISGLELAIFMIGKDIRENNKQKLIQQIIDTATDNVYPVRKAVAVSLPKIIDLIPIFPQEFIKRIVKELITDMTEVVKTCSLEGALLFIEKVKDDEDILISLFPYFLDGYTDSFWVVRKSFIENTKRIMSYFGDINITRDQIENPTYEQADQEDEFFKDNASDQGDDTLVDVRKEICTTLEGLLESDTNKMTKKYIAEMILDLSNSEEHKDFKELYMPIIDKIYAMLKNIIEEKGLHNSEDRSFAMILLAGLSNLSKISEIMQYKESLLFCCKEMLEVSDWREKSRFLQEFPKIAGIMGKDEFTDVFLDLLKESLSDRIYIVRQQAIAVINKLTSIFGAEWFLKTVIFYLYAFKSDQNYLHRQTSLFCLQILSTNLIKHFNQYSGMNQDLVKQFEGMIDFLIENCQDKVPNIRFLAIQTLDKYKSIILDSPGIVTNTHSIPSSTHPQSDTRTKVLRQIRLTFKSESDSEVKTSIKSLHSFLKPPKFSK</sequence>
<evidence type="ECO:0000313" key="3">
    <source>
        <dbReference type="Proteomes" id="UP001295684"/>
    </source>
</evidence>
<keyword evidence="1" id="KW-0677">Repeat</keyword>
<protein>
    <submittedName>
        <fullName evidence="2">Uncharacterized protein</fullName>
    </submittedName>
</protein>
<evidence type="ECO:0000313" key="2">
    <source>
        <dbReference type="EMBL" id="CAI2361646.1"/>
    </source>
</evidence>
<dbReference type="PANTHER" id="PTHR10648:SF4">
    <property type="entry name" value="PROTEIN PHOSPHATASE 2 (FORMERLY 2A), REGULATORY SUBUNIT A, BETA ISOFORM-RELATED"/>
    <property type="match status" value="1"/>
</dbReference>
<dbReference type="PANTHER" id="PTHR10648">
    <property type="entry name" value="SERINE/THREONINE-PROTEIN PHOSPHATASE PP2A 65 KDA REGULATORY SUBUNIT"/>
    <property type="match status" value="1"/>
</dbReference>
<dbReference type="InterPro" id="IPR011989">
    <property type="entry name" value="ARM-like"/>
</dbReference>
<dbReference type="InterPro" id="IPR016024">
    <property type="entry name" value="ARM-type_fold"/>
</dbReference>
<organism evidence="2 3">
    <name type="scientific">Euplotes crassus</name>
    <dbReference type="NCBI Taxonomy" id="5936"/>
    <lineage>
        <taxon>Eukaryota</taxon>
        <taxon>Sar</taxon>
        <taxon>Alveolata</taxon>
        <taxon>Ciliophora</taxon>
        <taxon>Intramacronucleata</taxon>
        <taxon>Spirotrichea</taxon>
        <taxon>Hypotrichia</taxon>
        <taxon>Euplotida</taxon>
        <taxon>Euplotidae</taxon>
        <taxon>Moneuplotes</taxon>
    </lineage>
</organism>
<accession>A0AAD1U7M0</accession>
<dbReference type="GO" id="GO:0005634">
    <property type="term" value="C:nucleus"/>
    <property type="evidence" value="ECO:0007669"/>
    <property type="project" value="TreeGrafter"/>
</dbReference>
<dbReference type="SUPFAM" id="SSF48371">
    <property type="entry name" value="ARM repeat"/>
    <property type="match status" value="1"/>
</dbReference>
<evidence type="ECO:0000256" key="1">
    <source>
        <dbReference type="ARBA" id="ARBA00022737"/>
    </source>
</evidence>
<reference evidence="2" key="1">
    <citation type="submission" date="2023-07" db="EMBL/GenBank/DDBJ databases">
        <authorList>
            <consortium name="AG Swart"/>
            <person name="Singh M."/>
            <person name="Singh A."/>
            <person name="Seah K."/>
            <person name="Emmerich C."/>
        </authorList>
    </citation>
    <scope>NUCLEOTIDE SEQUENCE</scope>
    <source>
        <strain evidence="2">DP1</strain>
    </source>
</reference>
<dbReference type="Proteomes" id="UP001295684">
    <property type="component" value="Unassembled WGS sequence"/>
</dbReference>
<dbReference type="Gene3D" id="1.25.10.10">
    <property type="entry name" value="Leucine-rich Repeat Variant"/>
    <property type="match status" value="1"/>
</dbReference>
<dbReference type="GO" id="GO:0000159">
    <property type="term" value="C:protein phosphatase type 2A complex"/>
    <property type="evidence" value="ECO:0007669"/>
    <property type="project" value="TreeGrafter"/>
</dbReference>